<keyword evidence="4" id="KW-0067">ATP-binding</keyword>
<keyword evidence="3 7" id="KW-0347">Helicase</keyword>
<dbReference type="GO" id="GO:0004386">
    <property type="term" value="F:helicase activity"/>
    <property type="evidence" value="ECO:0007669"/>
    <property type="project" value="UniProtKB-KW"/>
</dbReference>
<dbReference type="Gene3D" id="1.20.120.1080">
    <property type="match status" value="1"/>
</dbReference>
<evidence type="ECO:0000256" key="2">
    <source>
        <dbReference type="ARBA" id="ARBA00022801"/>
    </source>
</evidence>
<reference evidence="8" key="1">
    <citation type="submission" date="2017-04" db="EMBL/GenBank/DDBJ databases">
        <authorList>
            <person name="Varghese N."/>
            <person name="Submissions S."/>
        </authorList>
    </citation>
    <scope>NUCLEOTIDE SEQUENCE [LARGE SCALE GENOMIC DNA]</scope>
    <source>
        <strain evidence="8">RKEM611</strain>
    </source>
</reference>
<dbReference type="Gene3D" id="3.40.50.300">
    <property type="entry name" value="P-loop containing nucleotide triphosphate hydrolases"/>
    <property type="match status" value="2"/>
</dbReference>
<sequence length="841" mass="94591">MLKLPIDSYTPQILNAIKANPVTIIKAEPGAGKTTRIPLALLQDKASTIVLEPRRLAAKLSAEHVAELHGSTIGEDVGYQIRFDQKIGPRTKLRFMTEGLFLRLLESNPTLQGFTHIVLDEFHERHLDTDVALAFIRHLQENQRPDLKLLIMSATVDLSTLDNYLPESNSFEVPGRVYPVEIVYKPGAAKESTEQKVIAAVQDMIQRREYPGHILVFLSGRRPIQAAQAALQRVLAKQDFDVLPLMADLPPKQQKKAFQETGKRKIILATNVAETSLTIDGITGVIDTGLANISSYAPWSGLPMLQEAAVSQASCIQRTGRAGRTQQGICYRLFDENDFLKRDRFTPHEMSQSELSQLILFLKSRLAADADPATCLPWLSPPPEKHLESSSETLKRLSAIDQYGALTTKGQAISQIPLHPRLGAIILEGQSLQVFEEAILASCLISEGMILQRGSRAFEEGFCDLSFQSNTLLKWVKKQDLESIQLTHAIDSRKVDRVTRLYRSLQNNLGARPLESIKRINHRTLSQAVLAGFPDRVAKYRPAAKNKRNPSLRHFHFCLGRGGVLADSSVARKGEFLIVLDAHETPGRQHAAIKTQIRTASSVSLEQLFQVSPMLSTQVDVSMDDKSQKVLAFNRVYYGQFVIKEESREAEPDQITQILTETTLKNWPFPFDHDDDLKTYHRKLELMRDAGVEHSLPVFEGEMLELLIHAICEGQTRAEEIRQTSLRNFIYQQLSYEDQMLLDLNCPDKIELNGRQRTITYLGEHSPAISSRIQDFFGLQEGPKICGGRWPLTLVMLAPNQRPAQTTKDLAGFWSGSYAIVRKELARRYPKHQWPENPLEG</sequence>
<dbReference type="InterPro" id="IPR011545">
    <property type="entry name" value="DEAD/DEAH_box_helicase_dom"/>
</dbReference>
<dbReference type="SMART" id="SM00847">
    <property type="entry name" value="HA2"/>
    <property type="match status" value="1"/>
</dbReference>
<dbReference type="SUPFAM" id="SSF52540">
    <property type="entry name" value="P-loop containing nucleoside triphosphate hydrolases"/>
    <property type="match status" value="1"/>
</dbReference>
<dbReference type="AlphaFoldDB" id="A0A1Y6CB78"/>
<keyword evidence="2" id="KW-0378">Hydrolase</keyword>
<keyword evidence="1" id="KW-0547">Nucleotide-binding</keyword>
<gene>
    <name evidence="7" type="ORF">SAMN06296036_11467</name>
</gene>
<dbReference type="InterPro" id="IPR013689">
    <property type="entry name" value="RNA_helicase_ATP-dep_HrpB_C"/>
</dbReference>
<dbReference type="GO" id="GO:0005524">
    <property type="term" value="F:ATP binding"/>
    <property type="evidence" value="ECO:0007669"/>
    <property type="project" value="UniProtKB-KW"/>
</dbReference>
<dbReference type="Pfam" id="PF00270">
    <property type="entry name" value="DEAD"/>
    <property type="match status" value="1"/>
</dbReference>
<dbReference type="SMART" id="SM00490">
    <property type="entry name" value="HELICc"/>
    <property type="match status" value="1"/>
</dbReference>
<dbReference type="PIRSF" id="PIRSF005496">
    <property type="entry name" value="ATP_hel_hrpB"/>
    <property type="match status" value="1"/>
</dbReference>
<dbReference type="RefSeq" id="WP_132321481.1">
    <property type="nucleotide sequence ID" value="NZ_FWZT01000014.1"/>
</dbReference>
<dbReference type="PROSITE" id="PS51194">
    <property type="entry name" value="HELICASE_CTER"/>
    <property type="match status" value="1"/>
</dbReference>
<accession>A0A1Y6CB78</accession>
<dbReference type="InterPro" id="IPR007502">
    <property type="entry name" value="Helicase-assoc_dom"/>
</dbReference>
<name>A0A1Y6CB78_9BACT</name>
<dbReference type="Proteomes" id="UP000192907">
    <property type="component" value="Unassembled WGS sequence"/>
</dbReference>
<proteinExistence type="predicted"/>
<dbReference type="InterPro" id="IPR027417">
    <property type="entry name" value="P-loop_NTPase"/>
</dbReference>
<dbReference type="InterPro" id="IPR010225">
    <property type="entry name" value="HrpB"/>
</dbReference>
<dbReference type="GO" id="GO:0003676">
    <property type="term" value="F:nucleic acid binding"/>
    <property type="evidence" value="ECO:0007669"/>
    <property type="project" value="InterPro"/>
</dbReference>
<evidence type="ECO:0000313" key="8">
    <source>
        <dbReference type="Proteomes" id="UP000192907"/>
    </source>
</evidence>
<feature type="domain" description="Helicase ATP-binding" evidence="5">
    <location>
        <begin position="14"/>
        <end position="174"/>
    </location>
</feature>
<dbReference type="STRING" id="1513793.SAMN06296036_11467"/>
<dbReference type="GO" id="GO:0016787">
    <property type="term" value="F:hydrolase activity"/>
    <property type="evidence" value="ECO:0007669"/>
    <property type="project" value="UniProtKB-KW"/>
</dbReference>
<dbReference type="Pfam" id="PF08482">
    <property type="entry name" value="HrpB_C"/>
    <property type="match status" value="1"/>
</dbReference>
<dbReference type="NCBIfam" id="TIGR01970">
    <property type="entry name" value="DEAH_box_HrpB"/>
    <property type="match status" value="1"/>
</dbReference>
<keyword evidence="8" id="KW-1185">Reference proteome</keyword>
<evidence type="ECO:0000313" key="7">
    <source>
        <dbReference type="EMBL" id="SMF46619.1"/>
    </source>
</evidence>
<dbReference type="CDD" id="cd17917">
    <property type="entry name" value="DEXHc_RHA-like"/>
    <property type="match status" value="1"/>
</dbReference>
<dbReference type="Pfam" id="PF00271">
    <property type="entry name" value="Helicase_C"/>
    <property type="match status" value="1"/>
</dbReference>
<protein>
    <submittedName>
        <fullName evidence="7">ATP-dependent helicase HrpB</fullName>
    </submittedName>
</protein>
<dbReference type="PANTHER" id="PTHR43519:SF1">
    <property type="entry name" value="ATP-DEPENDENT RNA HELICASE HRPB"/>
    <property type="match status" value="1"/>
</dbReference>
<dbReference type="PROSITE" id="PS51192">
    <property type="entry name" value="HELICASE_ATP_BIND_1"/>
    <property type="match status" value="1"/>
</dbReference>
<evidence type="ECO:0000256" key="3">
    <source>
        <dbReference type="ARBA" id="ARBA00022806"/>
    </source>
</evidence>
<evidence type="ECO:0000256" key="4">
    <source>
        <dbReference type="ARBA" id="ARBA00022840"/>
    </source>
</evidence>
<feature type="domain" description="Helicase C-terminal" evidence="6">
    <location>
        <begin position="192"/>
        <end position="366"/>
    </location>
</feature>
<dbReference type="InterPro" id="IPR001650">
    <property type="entry name" value="Helicase_C-like"/>
</dbReference>
<dbReference type="OrthoDB" id="5287222at2"/>
<evidence type="ECO:0000259" key="5">
    <source>
        <dbReference type="PROSITE" id="PS51192"/>
    </source>
</evidence>
<evidence type="ECO:0000259" key="6">
    <source>
        <dbReference type="PROSITE" id="PS51194"/>
    </source>
</evidence>
<dbReference type="PANTHER" id="PTHR43519">
    <property type="entry name" value="ATP-DEPENDENT RNA HELICASE HRPB"/>
    <property type="match status" value="1"/>
</dbReference>
<organism evidence="7 8">
    <name type="scientific">Pseudobacteriovorax antillogorgiicola</name>
    <dbReference type="NCBI Taxonomy" id="1513793"/>
    <lineage>
        <taxon>Bacteria</taxon>
        <taxon>Pseudomonadati</taxon>
        <taxon>Bdellovibrionota</taxon>
        <taxon>Oligoflexia</taxon>
        <taxon>Oligoflexales</taxon>
        <taxon>Pseudobacteriovoracaceae</taxon>
        <taxon>Pseudobacteriovorax</taxon>
    </lineage>
</organism>
<dbReference type="InterPro" id="IPR014001">
    <property type="entry name" value="Helicase_ATP-bd"/>
</dbReference>
<dbReference type="SMART" id="SM00487">
    <property type="entry name" value="DEXDc"/>
    <property type="match status" value="1"/>
</dbReference>
<dbReference type="EMBL" id="FWZT01000014">
    <property type="protein sequence ID" value="SMF46619.1"/>
    <property type="molecule type" value="Genomic_DNA"/>
</dbReference>
<dbReference type="CDD" id="cd18791">
    <property type="entry name" value="SF2_C_RHA"/>
    <property type="match status" value="1"/>
</dbReference>
<evidence type="ECO:0000256" key="1">
    <source>
        <dbReference type="ARBA" id="ARBA00022741"/>
    </source>
</evidence>